<reference evidence="2" key="1">
    <citation type="journal article" date="2008" name="Nat. Genet.">
        <title>The Pristionchus pacificus genome provides a unique perspective on nematode lifestyle and parasitism.</title>
        <authorList>
            <person name="Dieterich C."/>
            <person name="Clifton S.W."/>
            <person name="Schuster L.N."/>
            <person name="Chinwalla A."/>
            <person name="Delehaunty K."/>
            <person name="Dinkelacker I."/>
            <person name="Fulton L."/>
            <person name="Fulton R."/>
            <person name="Godfrey J."/>
            <person name="Minx P."/>
            <person name="Mitreva M."/>
            <person name="Roeseler W."/>
            <person name="Tian H."/>
            <person name="Witte H."/>
            <person name="Yang S.P."/>
            <person name="Wilson R.K."/>
            <person name="Sommer R.J."/>
        </authorList>
    </citation>
    <scope>NUCLEOTIDE SEQUENCE [LARGE SCALE GENOMIC DNA]</scope>
    <source>
        <strain evidence="2">PS312</strain>
    </source>
</reference>
<name>A0A2A6D2X9_PRIPA</name>
<proteinExistence type="predicted"/>
<evidence type="ECO:0000313" key="2">
    <source>
        <dbReference type="Proteomes" id="UP000005239"/>
    </source>
</evidence>
<dbReference type="AlphaFoldDB" id="A0A2A6D2X9"/>
<dbReference type="OrthoDB" id="10017659at2759"/>
<gene>
    <name evidence="1" type="primary">WBGene00093949</name>
</gene>
<keyword evidence="2" id="KW-1185">Reference proteome</keyword>
<dbReference type="EnsemblMetazoa" id="PPA04395.1">
    <property type="protein sequence ID" value="PPA04395.1"/>
    <property type="gene ID" value="WBGene00093949"/>
</dbReference>
<sequence length="193" mass="21668">MEMPAMSATDPLGLSWPMLNPTLNVPFFNREIYRTVNLNAKASKDSSGLDLPFDDITTLRFFFNLGLQQCQSALLSQVHGTLFNRLPLLKYPELQAEALAYSPRSSPCSSVNNLSASSNWIHLRNQEEGAARNMIEDSEVIKNQKNHGQKLIRRAVNEVMSRVDRSRGSELEMGKEEGRVANVCKLSRALVEE</sequence>
<evidence type="ECO:0000313" key="1">
    <source>
        <dbReference type="EnsemblMetazoa" id="PPA04395.1"/>
    </source>
</evidence>
<reference evidence="1" key="2">
    <citation type="submission" date="2022-06" db="UniProtKB">
        <authorList>
            <consortium name="EnsemblMetazoa"/>
        </authorList>
    </citation>
    <scope>IDENTIFICATION</scope>
    <source>
        <strain evidence="1">PS312</strain>
    </source>
</reference>
<dbReference type="Proteomes" id="UP000005239">
    <property type="component" value="Unassembled WGS sequence"/>
</dbReference>
<accession>A0A2A6D2X9</accession>
<organism evidence="1 2">
    <name type="scientific">Pristionchus pacificus</name>
    <name type="common">Parasitic nematode worm</name>
    <dbReference type="NCBI Taxonomy" id="54126"/>
    <lineage>
        <taxon>Eukaryota</taxon>
        <taxon>Metazoa</taxon>
        <taxon>Ecdysozoa</taxon>
        <taxon>Nematoda</taxon>
        <taxon>Chromadorea</taxon>
        <taxon>Rhabditida</taxon>
        <taxon>Rhabditina</taxon>
        <taxon>Diplogasteromorpha</taxon>
        <taxon>Diplogasteroidea</taxon>
        <taxon>Neodiplogasteridae</taxon>
        <taxon>Pristionchus</taxon>
    </lineage>
</organism>
<accession>A0A8R1U7B0</accession>
<protein>
    <submittedName>
        <fullName evidence="1">Uncharacterized protein</fullName>
    </submittedName>
</protein>